<evidence type="ECO:0000256" key="1">
    <source>
        <dbReference type="SAM" id="MobiDB-lite"/>
    </source>
</evidence>
<dbReference type="STRING" id="4529.A0A0E0Q4M1"/>
<evidence type="ECO:0000259" key="2">
    <source>
        <dbReference type="Pfam" id="PF22932"/>
    </source>
</evidence>
<feature type="compositionally biased region" description="Basic and acidic residues" evidence="1">
    <location>
        <begin position="84"/>
        <end position="94"/>
    </location>
</feature>
<feature type="domain" description="DUF569" evidence="2">
    <location>
        <begin position="270"/>
        <end position="339"/>
    </location>
</feature>
<dbReference type="PANTHER" id="PTHR31205:SF39">
    <property type="entry name" value="OS08G0164400 PROTEIN"/>
    <property type="match status" value="1"/>
</dbReference>
<dbReference type="AlphaFoldDB" id="A0A0E0Q4M1"/>
<proteinExistence type="predicted"/>
<dbReference type="PANTHER" id="PTHR31205">
    <property type="entry name" value="ACTIN CROSS-LINKING PROTEIN (DUF569)"/>
    <property type="match status" value="1"/>
</dbReference>
<protein>
    <recommendedName>
        <fullName evidence="2">DUF569 domain-containing protein</fullName>
    </recommendedName>
</protein>
<dbReference type="Proteomes" id="UP000008022">
    <property type="component" value="Unassembled WGS sequence"/>
</dbReference>
<feature type="region of interest" description="Disordered" evidence="1">
    <location>
        <begin position="1"/>
        <end position="94"/>
    </location>
</feature>
<reference evidence="3" key="2">
    <citation type="submission" date="2015-06" db="UniProtKB">
        <authorList>
            <consortium name="EnsemblPlants"/>
        </authorList>
    </citation>
    <scope>IDENTIFICATION</scope>
</reference>
<sequence length="369" mass="40283">MPAVSRNVTNFSPHPDPTRHATPPHAEKPSPPRAWRLAYQVLDQSSAPPPAEPRHATPRSEKPKSSYSTPGARSLAPACVASPPRRDAAPRHRADTSLALSLQPLPRMMEAFQGVDFAALRVWQCDSYLHADEDGRSVYHRRLGGCGGGVATTLCGPFDELVVGEPPTRYVLLRGAYGRYLGTLDPGDRERGASWRSAPSCGGPPAALASSGRYLRGNKNFLARRRSVSVDDNVDKETTCCGGRWCPSTGWSYRSWPMYCNLTSSCSLYREIRFVTAEDAAAADAGQFAGRSVQLLREKLAGIVGYDEFMLCVRTGLHGRLTPLLINLPRSQETLHIVLIRTNTTGNNQTNLICMLLLNTLNIVSKCPA</sequence>
<dbReference type="HOGENOM" id="CLU_046057_1_0_1"/>
<dbReference type="EnsemblPlants" id="ORUFI07G04330.1">
    <property type="protein sequence ID" value="ORUFI07G04330.1"/>
    <property type="gene ID" value="ORUFI07G04330"/>
</dbReference>
<feature type="compositionally biased region" description="Polar residues" evidence="1">
    <location>
        <begin position="1"/>
        <end position="12"/>
    </location>
</feature>
<organism evidence="3 4">
    <name type="scientific">Oryza rufipogon</name>
    <name type="common">Brownbeard rice</name>
    <name type="synonym">Asian wild rice</name>
    <dbReference type="NCBI Taxonomy" id="4529"/>
    <lineage>
        <taxon>Eukaryota</taxon>
        <taxon>Viridiplantae</taxon>
        <taxon>Streptophyta</taxon>
        <taxon>Embryophyta</taxon>
        <taxon>Tracheophyta</taxon>
        <taxon>Spermatophyta</taxon>
        <taxon>Magnoliopsida</taxon>
        <taxon>Liliopsida</taxon>
        <taxon>Poales</taxon>
        <taxon>Poaceae</taxon>
        <taxon>BOP clade</taxon>
        <taxon>Oryzoideae</taxon>
        <taxon>Oryzeae</taxon>
        <taxon>Oryzinae</taxon>
        <taxon>Oryza</taxon>
    </lineage>
</organism>
<feature type="compositionally biased region" description="Basic and acidic residues" evidence="1">
    <location>
        <begin position="52"/>
        <end position="64"/>
    </location>
</feature>
<keyword evidence="4" id="KW-1185">Reference proteome</keyword>
<dbReference type="OMA" id="QREIRWV"/>
<reference evidence="4" key="1">
    <citation type="submission" date="2013-06" db="EMBL/GenBank/DDBJ databases">
        <authorList>
            <person name="Zhao Q."/>
        </authorList>
    </citation>
    <scope>NUCLEOTIDE SEQUENCE</scope>
    <source>
        <strain evidence="4">cv. W1943</strain>
    </source>
</reference>
<name>A0A0E0Q4M1_ORYRU</name>
<dbReference type="Gramene" id="ORUFI07G04330.1">
    <property type="protein sequence ID" value="ORUFI07G04330.1"/>
    <property type="gene ID" value="ORUFI07G04330"/>
</dbReference>
<dbReference type="Pfam" id="PF22932">
    <property type="entry name" value="Ubiq_DUF_assoc"/>
    <property type="match status" value="1"/>
</dbReference>
<accession>A0A0E0Q4M1</accession>
<evidence type="ECO:0000313" key="3">
    <source>
        <dbReference type="EnsemblPlants" id="ORUFI07G04330.1"/>
    </source>
</evidence>
<dbReference type="InterPro" id="IPR054726">
    <property type="entry name" value="Ubiq_DUF569-assoc"/>
</dbReference>
<evidence type="ECO:0000313" key="4">
    <source>
        <dbReference type="Proteomes" id="UP000008022"/>
    </source>
</evidence>